<evidence type="ECO:0000313" key="3">
    <source>
        <dbReference type="Proteomes" id="UP000199331"/>
    </source>
</evidence>
<evidence type="ECO:0000256" key="1">
    <source>
        <dbReference type="SAM" id="Phobius"/>
    </source>
</evidence>
<keyword evidence="1" id="KW-0472">Membrane</keyword>
<gene>
    <name evidence="2" type="ORF">SAMN04488060_0909</name>
</gene>
<sequence>MARFLLQVALVILVVLFALRKGGKPERQIALILFGMLAANTLYGLIVGWWSDYDQIPWYRVVLDCIGFGLILTVALRADRWWPLWVSGVQLLSVLAHLLRAIDADLHPLVYAIMDRWPYWMAIGLTALGTYLHASRAKTASSD</sequence>
<dbReference type="RefSeq" id="WP_177201801.1">
    <property type="nucleotide sequence ID" value="NZ_FOWZ01000001.1"/>
</dbReference>
<keyword evidence="1" id="KW-1133">Transmembrane helix</keyword>
<feature type="transmembrane region" description="Helical" evidence="1">
    <location>
        <begin position="29"/>
        <end position="50"/>
    </location>
</feature>
<feature type="transmembrane region" description="Helical" evidence="1">
    <location>
        <begin position="82"/>
        <end position="102"/>
    </location>
</feature>
<feature type="transmembrane region" description="Helical" evidence="1">
    <location>
        <begin position="56"/>
        <end position="75"/>
    </location>
</feature>
<feature type="transmembrane region" description="Helical" evidence="1">
    <location>
        <begin position="117"/>
        <end position="134"/>
    </location>
</feature>
<feature type="transmembrane region" description="Helical" evidence="1">
    <location>
        <begin position="6"/>
        <end position="22"/>
    </location>
</feature>
<keyword evidence="3" id="KW-1185">Reference proteome</keyword>
<protein>
    <submittedName>
        <fullName evidence="2">Uncharacterized protein</fullName>
    </submittedName>
</protein>
<dbReference type="EMBL" id="FOWZ01000001">
    <property type="protein sequence ID" value="SFO94848.1"/>
    <property type="molecule type" value="Genomic_DNA"/>
</dbReference>
<evidence type="ECO:0000313" key="2">
    <source>
        <dbReference type="EMBL" id="SFO94848.1"/>
    </source>
</evidence>
<keyword evidence="1" id="KW-0812">Transmembrane</keyword>
<proteinExistence type="predicted"/>
<dbReference type="STRING" id="604088.SAMN04488060_0909"/>
<dbReference type="AlphaFoldDB" id="A0A1I5LC73"/>
<reference evidence="3" key="1">
    <citation type="submission" date="2016-10" db="EMBL/GenBank/DDBJ databases">
        <authorList>
            <person name="Varghese N."/>
            <person name="Submissions S."/>
        </authorList>
    </citation>
    <scope>NUCLEOTIDE SEQUENCE [LARGE SCALE GENOMIC DNA]</scope>
    <source>
        <strain evidence="3">CGMCC 1.7715</strain>
    </source>
</reference>
<dbReference type="Proteomes" id="UP000199331">
    <property type="component" value="Unassembled WGS sequence"/>
</dbReference>
<name>A0A1I5LC73_9SPHN</name>
<accession>A0A1I5LC73</accession>
<organism evidence="2 3">
    <name type="scientific">Qipengyuania nanhaisediminis</name>
    <dbReference type="NCBI Taxonomy" id="604088"/>
    <lineage>
        <taxon>Bacteria</taxon>
        <taxon>Pseudomonadati</taxon>
        <taxon>Pseudomonadota</taxon>
        <taxon>Alphaproteobacteria</taxon>
        <taxon>Sphingomonadales</taxon>
        <taxon>Erythrobacteraceae</taxon>
        <taxon>Qipengyuania</taxon>
    </lineage>
</organism>